<dbReference type="AlphaFoldDB" id="A0AAD4QE14"/>
<proteinExistence type="predicted"/>
<evidence type="ECO:0000313" key="2">
    <source>
        <dbReference type="Proteomes" id="UP001201163"/>
    </source>
</evidence>
<name>A0AAD4QE14_9AGAM</name>
<gene>
    <name evidence="1" type="ORF">EDB92DRAFT_1988169</name>
</gene>
<dbReference type="Proteomes" id="UP001201163">
    <property type="component" value="Unassembled WGS sequence"/>
</dbReference>
<reference evidence="1" key="1">
    <citation type="submission" date="2022-01" db="EMBL/GenBank/DDBJ databases">
        <title>Comparative genomics reveals a dynamic genome evolution in the ectomycorrhizal milk-cap (Lactarius) mushrooms.</title>
        <authorList>
            <consortium name="DOE Joint Genome Institute"/>
            <person name="Lebreton A."/>
            <person name="Tang N."/>
            <person name="Kuo A."/>
            <person name="LaButti K."/>
            <person name="Drula E."/>
            <person name="Barry K."/>
            <person name="Clum A."/>
            <person name="Lipzen A."/>
            <person name="Mousain D."/>
            <person name="Ng V."/>
            <person name="Wang R."/>
            <person name="Wang X."/>
            <person name="Dai Y."/>
            <person name="Henrissat B."/>
            <person name="Grigoriev I.V."/>
            <person name="Guerin-Laguette A."/>
            <person name="Yu F."/>
            <person name="Martin F.M."/>
        </authorList>
    </citation>
    <scope>NUCLEOTIDE SEQUENCE</scope>
    <source>
        <strain evidence="1">QP</strain>
    </source>
</reference>
<comment type="caution">
    <text evidence="1">The sequence shown here is derived from an EMBL/GenBank/DDBJ whole genome shotgun (WGS) entry which is preliminary data.</text>
</comment>
<evidence type="ECO:0000313" key="1">
    <source>
        <dbReference type="EMBL" id="KAH8992439.1"/>
    </source>
</evidence>
<organism evidence="1 2">
    <name type="scientific">Lactarius akahatsu</name>
    <dbReference type="NCBI Taxonomy" id="416441"/>
    <lineage>
        <taxon>Eukaryota</taxon>
        <taxon>Fungi</taxon>
        <taxon>Dikarya</taxon>
        <taxon>Basidiomycota</taxon>
        <taxon>Agaricomycotina</taxon>
        <taxon>Agaricomycetes</taxon>
        <taxon>Russulales</taxon>
        <taxon>Russulaceae</taxon>
        <taxon>Lactarius</taxon>
    </lineage>
</organism>
<accession>A0AAD4QE14</accession>
<dbReference type="EMBL" id="JAKELL010000022">
    <property type="protein sequence ID" value="KAH8992439.1"/>
    <property type="molecule type" value="Genomic_DNA"/>
</dbReference>
<keyword evidence="2" id="KW-1185">Reference proteome</keyword>
<sequence length="221" mass="23795">MLRHSSGRNSDSHESLSLTITRTGKTSCGIGTLPRKLPRLQGDNHSSASCSPIPNLKCPSYTMFAHHFACQGTLILSLNIHNEVAMSLSVGTGCWTCSTQSYSVSGEFTTFLTSSPIDTVLSPSSPLAHPLILFPRHSKPHHCPSSAPLDTAATIIRSHPNWLGFFCSRSHRPSLHQSLNLLGSPADLRSPVDQAADARTSHLASLPLSSTSTRLIIARLH</sequence>
<protein>
    <submittedName>
        <fullName evidence="1">Uncharacterized protein</fullName>
    </submittedName>
</protein>